<reference evidence="5" key="1">
    <citation type="journal article" date="2021" name="Nat. Microbiol.">
        <title>Cocultivation of an ultrasmall environmental parasitic bacterium with lytic ability against bacteria associated with wastewater foams.</title>
        <authorList>
            <person name="Batinovic S."/>
            <person name="Rose J.J.A."/>
            <person name="Ratcliffe J."/>
            <person name="Seviour R.J."/>
            <person name="Petrovski S."/>
        </authorList>
    </citation>
    <scope>NUCLEOTIDE SEQUENCE</scope>
    <source>
        <strain evidence="5">CON9</strain>
    </source>
</reference>
<dbReference type="InterPro" id="IPR050194">
    <property type="entry name" value="Glycosyltransferase_grp1"/>
</dbReference>
<evidence type="ECO:0000313" key="6">
    <source>
        <dbReference type="Proteomes" id="UP001059836"/>
    </source>
</evidence>
<dbReference type="EMBL" id="CP045809">
    <property type="protein sequence ID" value="QHN36523.1"/>
    <property type="molecule type" value="Genomic_DNA"/>
</dbReference>
<proteinExistence type="predicted"/>
<dbReference type="CDD" id="cd03794">
    <property type="entry name" value="GT4_WbuB-like"/>
    <property type="match status" value="1"/>
</dbReference>
<dbReference type="Gene3D" id="3.40.50.2000">
    <property type="entry name" value="Glycogen Phosphorylase B"/>
    <property type="match status" value="2"/>
</dbReference>
<sequence length="425" mass="45985">MRKEVAAMRILVVGINYAPECTGIAPYTTGLADGLAAQGNSVQVLTGIAHYPAWSVHEDFRDRRTYRGTAVAGSPSVTRLRHYVPSRPSMFRRLRMELSFARRVVLCRWGRPDVVIVTSPALLSASAVVLRARLRRRPVGVIVHDLYSRGVKETGAAPATVARLVGIIESWTMKLSSGTVVVHERFIDSLVGIGVTPTNLRVVRNWVHVNQEAQERRADVRDGLGWGADDIVVLHSGNMGVKQGLENVIDAARLAEERDSKIRFVLMGDGSRRADLERQARDVSRLQFVAPVAEEQYTSLLKAADLLLVNESPGIEEMAIPSKLTSYFACARPVIAAVGRQGLTSGEIARSGAGVVVDAGDPEALVAVAEQLAADPERIAVLGENGCSYASSMLDRSAAIAAYGQWCADLAASGQVLADQRKAWR</sequence>
<dbReference type="Pfam" id="PF13579">
    <property type="entry name" value="Glyco_trans_4_4"/>
    <property type="match status" value="1"/>
</dbReference>
<keyword evidence="1" id="KW-0328">Glycosyltransferase</keyword>
<dbReference type="InterPro" id="IPR028098">
    <property type="entry name" value="Glyco_trans_4-like_N"/>
</dbReference>
<keyword evidence="6" id="KW-1185">Reference proteome</keyword>
<organism evidence="5 6">
    <name type="scientific">Gordonia pseudamarae</name>
    <dbReference type="NCBI Taxonomy" id="2831662"/>
    <lineage>
        <taxon>Bacteria</taxon>
        <taxon>Bacillati</taxon>
        <taxon>Actinomycetota</taxon>
        <taxon>Actinomycetes</taxon>
        <taxon>Mycobacteriales</taxon>
        <taxon>Gordoniaceae</taxon>
        <taxon>Gordonia</taxon>
    </lineage>
</organism>
<gene>
    <name evidence="5" type="ORF">GII31_18120</name>
</gene>
<accession>A0ABX6IMV0</accession>
<dbReference type="PANTHER" id="PTHR45947:SF3">
    <property type="entry name" value="SULFOQUINOVOSYL TRANSFERASE SQD2"/>
    <property type="match status" value="1"/>
</dbReference>
<evidence type="ECO:0000256" key="2">
    <source>
        <dbReference type="ARBA" id="ARBA00022679"/>
    </source>
</evidence>
<dbReference type="Proteomes" id="UP001059836">
    <property type="component" value="Chromosome"/>
</dbReference>
<dbReference type="PANTHER" id="PTHR45947">
    <property type="entry name" value="SULFOQUINOVOSYL TRANSFERASE SQD2"/>
    <property type="match status" value="1"/>
</dbReference>
<feature type="domain" description="Glycosyl transferase family 1" evidence="3">
    <location>
        <begin position="221"/>
        <end position="386"/>
    </location>
</feature>
<evidence type="ECO:0000259" key="3">
    <source>
        <dbReference type="Pfam" id="PF00534"/>
    </source>
</evidence>
<dbReference type="Pfam" id="PF00534">
    <property type="entry name" value="Glycos_transf_1"/>
    <property type="match status" value="1"/>
</dbReference>
<dbReference type="SUPFAM" id="SSF53756">
    <property type="entry name" value="UDP-Glycosyltransferase/glycogen phosphorylase"/>
    <property type="match status" value="1"/>
</dbReference>
<feature type="domain" description="Glycosyltransferase subfamily 4-like N-terminal" evidence="4">
    <location>
        <begin position="22"/>
        <end position="206"/>
    </location>
</feature>
<protein>
    <submittedName>
        <fullName evidence="5">Glycosyltransferase</fullName>
    </submittedName>
</protein>
<dbReference type="InterPro" id="IPR001296">
    <property type="entry name" value="Glyco_trans_1"/>
</dbReference>
<keyword evidence="2" id="KW-0808">Transferase</keyword>
<evidence type="ECO:0000313" key="5">
    <source>
        <dbReference type="EMBL" id="QHN36523.1"/>
    </source>
</evidence>
<evidence type="ECO:0000259" key="4">
    <source>
        <dbReference type="Pfam" id="PF13579"/>
    </source>
</evidence>
<name>A0ABX6IMV0_9ACTN</name>
<evidence type="ECO:0000256" key="1">
    <source>
        <dbReference type="ARBA" id="ARBA00022676"/>
    </source>
</evidence>